<dbReference type="AlphaFoldDB" id="A0AAE1YFZ8"/>
<accession>A0AAE1YFZ8</accession>
<evidence type="ECO:0000313" key="1">
    <source>
        <dbReference type="EMBL" id="KAK4429337.1"/>
    </source>
</evidence>
<dbReference type="Proteomes" id="UP001293254">
    <property type="component" value="Unassembled WGS sequence"/>
</dbReference>
<gene>
    <name evidence="1" type="ORF">Salat_1234100</name>
</gene>
<reference evidence="1" key="2">
    <citation type="journal article" date="2024" name="Plant">
        <title>Genomic evolution and insights into agronomic trait innovations of Sesamum species.</title>
        <authorList>
            <person name="Miao H."/>
            <person name="Wang L."/>
            <person name="Qu L."/>
            <person name="Liu H."/>
            <person name="Sun Y."/>
            <person name="Le M."/>
            <person name="Wang Q."/>
            <person name="Wei S."/>
            <person name="Zheng Y."/>
            <person name="Lin W."/>
            <person name="Duan Y."/>
            <person name="Cao H."/>
            <person name="Xiong S."/>
            <person name="Wang X."/>
            <person name="Wei L."/>
            <person name="Li C."/>
            <person name="Ma Q."/>
            <person name="Ju M."/>
            <person name="Zhao R."/>
            <person name="Li G."/>
            <person name="Mu C."/>
            <person name="Tian Q."/>
            <person name="Mei H."/>
            <person name="Zhang T."/>
            <person name="Gao T."/>
            <person name="Zhang H."/>
        </authorList>
    </citation>
    <scope>NUCLEOTIDE SEQUENCE</scope>
    <source>
        <strain evidence="1">3651</strain>
    </source>
</reference>
<comment type="caution">
    <text evidence="1">The sequence shown here is derived from an EMBL/GenBank/DDBJ whole genome shotgun (WGS) entry which is preliminary data.</text>
</comment>
<name>A0AAE1YFZ8_9LAMI</name>
<evidence type="ECO:0000313" key="2">
    <source>
        <dbReference type="Proteomes" id="UP001293254"/>
    </source>
</evidence>
<protein>
    <submittedName>
        <fullName evidence="1">Uncharacterized protein</fullName>
    </submittedName>
</protein>
<keyword evidence="2" id="KW-1185">Reference proteome</keyword>
<reference evidence="1" key="1">
    <citation type="submission" date="2020-06" db="EMBL/GenBank/DDBJ databases">
        <authorList>
            <person name="Li T."/>
            <person name="Hu X."/>
            <person name="Zhang T."/>
            <person name="Song X."/>
            <person name="Zhang H."/>
            <person name="Dai N."/>
            <person name="Sheng W."/>
            <person name="Hou X."/>
            <person name="Wei L."/>
        </authorList>
    </citation>
    <scope>NUCLEOTIDE SEQUENCE</scope>
    <source>
        <strain evidence="1">3651</strain>
        <tissue evidence="1">Leaf</tissue>
    </source>
</reference>
<proteinExistence type="predicted"/>
<dbReference type="EMBL" id="JACGWO010000004">
    <property type="protein sequence ID" value="KAK4429337.1"/>
    <property type="molecule type" value="Genomic_DNA"/>
</dbReference>
<sequence length="202" mass="21403">MDPHLLAHGVALCIVDVHGSYISYASNMPQIIIWEPGVQHSSTHTPFSNYGASVTCSRMCKLYLNATCKHLKLVALGVWFNFCRILSRTRCSIVLTAIPSACSNSRCRAMAKLSTQLKEGTEIGEVGNLVVSGTRQPPTPFLPPSPLLPTLPPPPIVGGGGDVAPAEGGNAVVWTTPASPRSRPLGDVVAQSYLAPPPPIKV</sequence>
<organism evidence="1 2">
    <name type="scientific">Sesamum alatum</name>
    <dbReference type="NCBI Taxonomy" id="300844"/>
    <lineage>
        <taxon>Eukaryota</taxon>
        <taxon>Viridiplantae</taxon>
        <taxon>Streptophyta</taxon>
        <taxon>Embryophyta</taxon>
        <taxon>Tracheophyta</taxon>
        <taxon>Spermatophyta</taxon>
        <taxon>Magnoliopsida</taxon>
        <taxon>eudicotyledons</taxon>
        <taxon>Gunneridae</taxon>
        <taxon>Pentapetalae</taxon>
        <taxon>asterids</taxon>
        <taxon>lamiids</taxon>
        <taxon>Lamiales</taxon>
        <taxon>Pedaliaceae</taxon>
        <taxon>Sesamum</taxon>
    </lineage>
</organism>